<name>A0A7W5HMN1_9GAMM</name>
<gene>
    <name evidence="2" type="ORF">FHR97_003551</name>
</gene>
<evidence type="ECO:0000256" key="1">
    <source>
        <dbReference type="SAM" id="MobiDB-lite"/>
    </source>
</evidence>
<protein>
    <submittedName>
        <fullName evidence="2">Uncharacterized protein</fullName>
    </submittedName>
</protein>
<reference evidence="2 3" key="1">
    <citation type="submission" date="2020-08" db="EMBL/GenBank/DDBJ databases">
        <title>Genomic Encyclopedia of Type Strains, Phase III (KMG-III): the genomes of soil and plant-associated and newly described type strains.</title>
        <authorList>
            <person name="Whitman W."/>
        </authorList>
    </citation>
    <scope>NUCLEOTIDE SEQUENCE [LARGE SCALE GENOMIC DNA]</scope>
    <source>
        <strain evidence="2 3">CECT 7744</strain>
    </source>
</reference>
<dbReference type="Proteomes" id="UP000518892">
    <property type="component" value="Unassembled WGS sequence"/>
</dbReference>
<feature type="region of interest" description="Disordered" evidence="1">
    <location>
        <begin position="1"/>
        <end position="40"/>
    </location>
</feature>
<organism evidence="2 3">
    <name type="scientific">Halomonas stenophila</name>
    <dbReference type="NCBI Taxonomy" id="795312"/>
    <lineage>
        <taxon>Bacteria</taxon>
        <taxon>Pseudomonadati</taxon>
        <taxon>Pseudomonadota</taxon>
        <taxon>Gammaproteobacteria</taxon>
        <taxon>Oceanospirillales</taxon>
        <taxon>Halomonadaceae</taxon>
        <taxon>Halomonas</taxon>
    </lineage>
</organism>
<dbReference type="EMBL" id="JACHXR010000014">
    <property type="protein sequence ID" value="MBB3232678.1"/>
    <property type="molecule type" value="Genomic_DNA"/>
</dbReference>
<dbReference type="AlphaFoldDB" id="A0A7W5HMN1"/>
<sequence length="40" mass="4415">MMENHANTGSTFPLSRIVMPPRDTMAGMRTNNTPVLQPAE</sequence>
<dbReference type="RefSeq" id="WP_281380505.1">
    <property type="nucleotide sequence ID" value="NZ_JACHXR010000014.1"/>
</dbReference>
<comment type="caution">
    <text evidence="2">The sequence shown here is derived from an EMBL/GenBank/DDBJ whole genome shotgun (WGS) entry which is preliminary data.</text>
</comment>
<evidence type="ECO:0000313" key="2">
    <source>
        <dbReference type="EMBL" id="MBB3232678.1"/>
    </source>
</evidence>
<proteinExistence type="predicted"/>
<feature type="compositionally biased region" description="Polar residues" evidence="1">
    <location>
        <begin position="29"/>
        <end position="40"/>
    </location>
</feature>
<keyword evidence="3" id="KW-1185">Reference proteome</keyword>
<evidence type="ECO:0000313" key="3">
    <source>
        <dbReference type="Proteomes" id="UP000518892"/>
    </source>
</evidence>
<accession>A0A7W5HMN1</accession>
<feature type="compositionally biased region" description="Polar residues" evidence="1">
    <location>
        <begin position="1"/>
        <end position="13"/>
    </location>
</feature>